<evidence type="ECO:0000256" key="5">
    <source>
        <dbReference type="HAMAP-Rule" id="MF_00291"/>
    </source>
</evidence>
<dbReference type="PROSITE" id="PS00962">
    <property type="entry name" value="RIBOSOMAL_S2_1"/>
    <property type="match status" value="1"/>
</dbReference>
<dbReference type="NCBIfam" id="TIGR01011">
    <property type="entry name" value="rpsB_bact"/>
    <property type="match status" value="1"/>
</dbReference>
<dbReference type="Pfam" id="PF00318">
    <property type="entry name" value="Ribosomal_S2"/>
    <property type="match status" value="1"/>
</dbReference>
<keyword evidence="3 5" id="KW-0687">Ribonucleoprotein</keyword>
<dbReference type="InterPro" id="IPR018130">
    <property type="entry name" value="Ribosomal_uS2_CS"/>
</dbReference>
<dbReference type="GO" id="GO:0006412">
    <property type="term" value="P:translation"/>
    <property type="evidence" value="ECO:0007669"/>
    <property type="project" value="UniProtKB-UniRule"/>
</dbReference>
<gene>
    <name evidence="5" type="primary">rpsB</name>
    <name evidence="6" type="ORF">A3I42_02040</name>
</gene>
<protein>
    <recommendedName>
        <fullName evidence="4 5">Small ribosomal subunit protein uS2</fullName>
    </recommendedName>
</protein>
<dbReference type="EMBL" id="MGER01000056">
    <property type="protein sequence ID" value="OGL87797.1"/>
    <property type="molecule type" value="Genomic_DNA"/>
</dbReference>
<dbReference type="InterPro" id="IPR005706">
    <property type="entry name" value="Ribosomal_uS2_bac/mit/plastid"/>
</dbReference>
<dbReference type="InterPro" id="IPR023591">
    <property type="entry name" value="Ribosomal_uS2_flav_dom_sf"/>
</dbReference>
<dbReference type="PANTHER" id="PTHR12534:SF0">
    <property type="entry name" value="SMALL RIBOSOMAL SUBUNIT PROTEIN US2M"/>
    <property type="match status" value="1"/>
</dbReference>
<evidence type="ECO:0000256" key="4">
    <source>
        <dbReference type="ARBA" id="ARBA00035256"/>
    </source>
</evidence>
<name>A0A1F7VCR4_9BACT</name>
<dbReference type="InterPro" id="IPR001865">
    <property type="entry name" value="Ribosomal_uS2"/>
</dbReference>
<keyword evidence="2 5" id="KW-0689">Ribosomal protein</keyword>
<accession>A0A1F7VCR4</accession>
<comment type="similarity">
    <text evidence="1 5">Belongs to the universal ribosomal protein uS2 family.</text>
</comment>
<dbReference type="Gene3D" id="1.10.287.610">
    <property type="entry name" value="Helix hairpin bin"/>
    <property type="match status" value="1"/>
</dbReference>
<dbReference type="CDD" id="cd01425">
    <property type="entry name" value="RPS2"/>
    <property type="match status" value="1"/>
</dbReference>
<evidence type="ECO:0000313" key="6">
    <source>
        <dbReference type="EMBL" id="OGL87797.1"/>
    </source>
</evidence>
<dbReference type="Proteomes" id="UP000178264">
    <property type="component" value="Unassembled WGS sequence"/>
</dbReference>
<organism evidence="6 7">
    <name type="scientific">Candidatus Uhrbacteria bacterium RIFCSPLOWO2_02_FULL_49_11</name>
    <dbReference type="NCBI Taxonomy" id="1802409"/>
    <lineage>
        <taxon>Bacteria</taxon>
        <taxon>Candidatus Uhriibacteriota</taxon>
    </lineage>
</organism>
<evidence type="ECO:0000256" key="3">
    <source>
        <dbReference type="ARBA" id="ARBA00023274"/>
    </source>
</evidence>
<dbReference type="GO" id="GO:0015935">
    <property type="term" value="C:small ribosomal subunit"/>
    <property type="evidence" value="ECO:0007669"/>
    <property type="project" value="InterPro"/>
</dbReference>
<sequence>MAILPSLTELLKAGVHFGHKETKWHPKMAEYIFTVRNGIQIIDLEKTVEKLKQALEFLRTVVEGGGVALFVGTKPQARKHVQEAADRVNAPYVTERWLGGTLTNFAVIQKLVRKLEDIEQELSAPEVEAKYTKLERLMFERERARLTAVVGGIRTLKGLPQVIILADVIHDETAVREARRKLVPTIALCDTNTNPEVVTYPIPANDEASRSIELFMSLFGKTIEEGVAARAAKATEAAAWSEKARAETVGPEEKEVVVPDEIMVEAVKKVGLKEELVV</sequence>
<dbReference type="HAMAP" id="MF_00291_B">
    <property type="entry name" value="Ribosomal_uS2_B"/>
    <property type="match status" value="1"/>
</dbReference>
<comment type="caution">
    <text evidence="6">The sequence shown here is derived from an EMBL/GenBank/DDBJ whole genome shotgun (WGS) entry which is preliminary data.</text>
</comment>
<evidence type="ECO:0000256" key="1">
    <source>
        <dbReference type="ARBA" id="ARBA00006242"/>
    </source>
</evidence>
<dbReference type="PANTHER" id="PTHR12534">
    <property type="entry name" value="30S RIBOSOMAL PROTEIN S2 PROKARYOTIC AND ORGANELLAR"/>
    <property type="match status" value="1"/>
</dbReference>
<dbReference type="AlphaFoldDB" id="A0A1F7VCR4"/>
<evidence type="ECO:0000313" key="7">
    <source>
        <dbReference type="Proteomes" id="UP000178264"/>
    </source>
</evidence>
<dbReference type="SUPFAM" id="SSF52313">
    <property type="entry name" value="Ribosomal protein S2"/>
    <property type="match status" value="1"/>
</dbReference>
<evidence type="ECO:0000256" key="2">
    <source>
        <dbReference type="ARBA" id="ARBA00022980"/>
    </source>
</evidence>
<dbReference type="Gene3D" id="3.40.50.10490">
    <property type="entry name" value="Glucose-6-phosphate isomerase like protein, domain 1"/>
    <property type="match status" value="1"/>
</dbReference>
<reference evidence="6 7" key="1">
    <citation type="journal article" date="2016" name="Nat. Commun.">
        <title>Thousands of microbial genomes shed light on interconnected biogeochemical processes in an aquifer system.</title>
        <authorList>
            <person name="Anantharaman K."/>
            <person name="Brown C.T."/>
            <person name="Hug L.A."/>
            <person name="Sharon I."/>
            <person name="Castelle C.J."/>
            <person name="Probst A.J."/>
            <person name="Thomas B.C."/>
            <person name="Singh A."/>
            <person name="Wilkins M.J."/>
            <person name="Karaoz U."/>
            <person name="Brodie E.L."/>
            <person name="Williams K.H."/>
            <person name="Hubbard S.S."/>
            <person name="Banfield J.F."/>
        </authorList>
    </citation>
    <scope>NUCLEOTIDE SEQUENCE [LARGE SCALE GENOMIC DNA]</scope>
</reference>
<proteinExistence type="inferred from homology"/>
<dbReference type="GO" id="GO:0003735">
    <property type="term" value="F:structural constituent of ribosome"/>
    <property type="evidence" value="ECO:0007669"/>
    <property type="project" value="InterPro"/>
</dbReference>
<dbReference type="PRINTS" id="PR00395">
    <property type="entry name" value="RIBOSOMALS2"/>
</dbReference>